<evidence type="ECO:0000313" key="6">
    <source>
        <dbReference type="Proteomes" id="UP000184436"/>
    </source>
</evidence>
<comment type="similarity">
    <text evidence="1">Belongs to the leucine-binding protein family.</text>
</comment>
<dbReference type="OrthoDB" id="9791590at2"/>
<feature type="chain" id="PRO_5009908509" evidence="3">
    <location>
        <begin position="23"/>
        <end position="354"/>
    </location>
</feature>
<reference evidence="5 6" key="1">
    <citation type="submission" date="2016-11" db="EMBL/GenBank/DDBJ databases">
        <authorList>
            <person name="Jaros S."/>
            <person name="Januszkiewicz K."/>
            <person name="Wedrychowicz H."/>
        </authorList>
    </citation>
    <scope>NUCLEOTIDE SEQUENCE [LARGE SCALE GENOMIC DNA]</scope>
    <source>
        <strain evidence="5 6">DSM 26883</strain>
    </source>
</reference>
<dbReference type="Gene3D" id="3.40.50.2300">
    <property type="match status" value="2"/>
</dbReference>
<dbReference type="PANTHER" id="PTHR30483:SF6">
    <property type="entry name" value="PERIPLASMIC BINDING PROTEIN OF ABC TRANSPORTER FOR NATURAL AMINO ACIDS"/>
    <property type="match status" value="1"/>
</dbReference>
<dbReference type="SUPFAM" id="SSF53822">
    <property type="entry name" value="Periplasmic binding protein-like I"/>
    <property type="match status" value="1"/>
</dbReference>
<dbReference type="Pfam" id="PF13458">
    <property type="entry name" value="Peripla_BP_6"/>
    <property type="match status" value="1"/>
</dbReference>
<evidence type="ECO:0000259" key="4">
    <source>
        <dbReference type="Pfam" id="PF13458"/>
    </source>
</evidence>
<dbReference type="PROSITE" id="PS51257">
    <property type="entry name" value="PROKAR_LIPOPROTEIN"/>
    <property type="match status" value="1"/>
</dbReference>
<accession>A0A1M4YWG6</accession>
<dbReference type="RefSeq" id="WP_033886669.1">
    <property type="nucleotide sequence ID" value="NZ_FQVD01000011.1"/>
</dbReference>
<dbReference type="InterPro" id="IPR051010">
    <property type="entry name" value="BCAA_transport"/>
</dbReference>
<dbReference type="Proteomes" id="UP000184436">
    <property type="component" value="Unassembled WGS sequence"/>
</dbReference>
<dbReference type="EMBL" id="FQVD01000011">
    <property type="protein sequence ID" value="SHF10048.1"/>
    <property type="molecule type" value="Genomic_DNA"/>
</dbReference>
<dbReference type="InterPro" id="IPR028081">
    <property type="entry name" value="Leu-bd"/>
</dbReference>
<feature type="domain" description="Leucine-binding protein" evidence="4">
    <location>
        <begin position="25"/>
        <end position="340"/>
    </location>
</feature>
<keyword evidence="2 3" id="KW-0732">Signal</keyword>
<evidence type="ECO:0000313" key="5">
    <source>
        <dbReference type="EMBL" id="SHF10048.1"/>
    </source>
</evidence>
<gene>
    <name evidence="5" type="ORF">SAMN05444349_11167</name>
</gene>
<dbReference type="PANTHER" id="PTHR30483">
    <property type="entry name" value="LEUCINE-SPECIFIC-BINDING PROTEIN"/>
    <property type="match status" value="1"/>
</dbReference>
<evidence type="ECO:0000256" key="3">
    <source>
        <dbReference type="SAM" id="SignalP"/>
    </source>
</evidence>
<feature type="signal peptide" evidence="3">
    <location>
        <begin position="1"/>
        <end position="22"/>
    </location>
</feature>
<dbReference type="InterPro" id="IPR028082">
    <property type="entry name" value="Peripla_BP_I"/>
</dbReference>
<dbReference type="STRING" id="871325.SAMN05444349_11167"/>
<protein>
    <submittedName>
        <fullName evidence="5">Amino acid/amide ABC transporter substrate-binding protein, HAAT family</fullName>
    </submittedName>
</protein>
<organism evidence="5 6">
    <name type="scientific">Bacteroides faecichinchillae</name>
    <dbReference type="NCBI Taxonomy" id="871325"/>
    <lineage>
        <taxon>Bacteria</taxon>
        <taxon>Pseudomonadati</taxon>
        <taxon>Bacteroidota</taxon>
        <taxon>Bacteroidia</taxon>
        <taxon>Bacteroidales</taxon>
        <taxon>Bacteroidaceae</taxon>
        <taxon>Bacteroides</taxon>
    </lineage>
</organism>
<evidence type="ECO:0000256" key="1">
    <source>
        <dbReference type="ARBA" id="ARBA00010062"/>
    </source>
</evidence>
<sequence length="354" mass="39088">MKKLLILLVVSLCSLGFFSCQEDDTIKIGVILPLTGPASEIGNNILDGITIASEYYDSTSSKKIKLIVEDSKLDAKQAISSANKLVTIDKVDAIIGLASSTEALAVAPICEKNKVVMISSTASTPLLSDAGDYIFRIYPSDVYDSKVLADYAKEIKKISILYLNNDFGVGLKNTFIENYKKTGGDISNIEAFLPDDTDFRTQLTKIKASAPDGLLVIAIDMQYLNIVKQIRELNIKSQILAPVTFDNPVLVERLGSAANGIVYSRPKYVETTNEQSTELKRRYRKLRDGEPALLTALGFDTYALYYNTLMKTDFIPSLAKDQLYKMEYNGASGRIIFDKNGDIIPEIELITINN</sequence>
<name>A0A1M4YWG6_9BACE</name>
<proteinExistence type="inferred from homology"/>
<evidence type="ECO:0000256" key="2">
    <source>
        <dbReference type="ARBA" id="ARBA00022729"/>
    </source>
</evidence>
<keyword evidence="6" id="KW-1185">Reference proteome</keyword>
<dbReference type="CDD" id="cd19984">
    <property type="entry name" value="PBP1_ABC_ligand_binding-like"/>
    <property type="match status" value="1"/>
</dbReference>
<dbReference type="AlphaFoldDB" id="A0A1M4YWG6"/>